<evidence type="ECO:0000313" key="2">
    <source>
        <dbReference type="Proteomes" id="UP000190888"/>
    </source>
</evidence>
<dbReference type="OrthoDB" id="9811959at2"/>
<organism evidence="1 2">
    <name type="scientific">Sediminibacterium ginsengisoli</name>
    <dbReference type="NCBI Taxonomy" id="413434"/>
    <lineage>
        <taxon>Bacteria</taxon>
        <taxon>Pseudomonadati</taxon>
        <taxon>Bacteroidota</taxon>
        <taxon>Chitinophagia</taxon>
        <taxon>Chitinophagales</taxon>
        <taxon>Chitinophagaceae</taxon>
        <taxon>Sediminibacterium</taxon>
    </lineage>
</organism>
<dbReference type="AlphaFoldDB" id="A0A1T4KRZ1"/>
<sequence length="125" mass="14002">MESSLVHARMYIFGESKSFVVNCYRITKKLPADERFGLISQIRRAALSVHLNLAEGCARRSPKERARFFEISRSSLVEVDAALGIAEALEYITAAELEPLFRQRKNIFKSLSSLIRATTPTANPG</sequence>
<dbReference type="RefSeq" id="WP_078830059.1">
    <property type="nucleotide sequence ID" value="NZ_FUWH01000002.1"/>
</dbReference>
<gene>
    <name evidence="1" type="ORF">SAMN04488132_10279</name>
</gene>
<dbReference type="SUPFAM" id="SSF158446">
    <property type="entry name" value="IVS-encoded protein-like"/>
    <property type="match status" value="1"/>
</dbReference>
<name>A0A1T4KRZ1_9BACT</name>
<dbReference type="InterPro" id="IPR012657">
    <property type="entry name" value="23S_rRNA-intervening_sequence"/>
</dbReference>
<keyword evidence="2" id="KW-1185">Reference proteome</keyword>
<evidence type="ECO:0000313" key="1">
    <source>
        <dbReference type="EMBL" id="SJZ45120.1"/>
    </source>
</evidence>
<dbReference type="InterPro" id="IPR036583">
    <property type="entry name" value="23S_rRNA_IVS_sf"/>
</dbReference>
<dbReference type="Gene3D" id="1.20.1440.60">
    <property type="entry name" value="23S rRNA-intervening sequence"/>
    <property type="match status" value="1"/>
</dbReference>
<dbReference type="PANTHER" id="PTHR38471">
    <property type="entry name" value="FOUR HELIX BUNDLE PROTEIN"/>
    <property type="match status" value="1"/>
</dbReference>
<proteinExistence type="predicted"/>
<accession>A0A1T4KRZ1</accession>
<dbReference type="EMBL" id="FUWH01000002">
    <property type="protein sequence ID" value="SJZ45120.1"/>
    <property type="molecule type" value="Genomic_DNA"/>
</dbReference>
<dbReference type="NCBIfam" id="TIGR02436">
    <property type="entry name" value="four helix bundle protein"/>
    <property type="match status" value="1"/>
</dbReference>
<dbReference type="Pfam" id="PF05635">
    <property type="entry name" value="23S_rRNA_IVP"/>
    <property type="match status" value="1"/>
</dbReference>
<dbReference type="Proteomes" id="UP000190888">
    <property type="component" value="Unassembled WGS sequence"/>
</dbReference>
<dbReference type="CDD" id="cd16377">
    <property type="entry name" value="23S_rRNA_IVP_like"/>
    <property type="match status" value="1"/>
</dbReference>
<reference evidence="1 2" key="1">
    <citation type="submission" date="2017-02" db="EMBL/GenBank/DDBJ databases">
        <authorList>
            <person name="Peterson S.W."/>
        </authorList>
    </citation>
    <scope>NUCLEOTIDE SEQUENCE [LARGE SCALE GENOMIC DNA]</scope>
    <source>
        <strain evidence="1 2">DSM 22335</strain>
    </source>
</reference>
<dbReference type="PANTHER" id="PTHR38471:SF2">
    <property type="entry name" value="FOUR HELIX BUNDLE PROTEIN"/>
    <property type="match status" value="1"/>
</dbReference>
<protein>
    <submittedName>
        <fullName evidence="1">Four helix bundle protein</fullName>
    </submittedName>
</protein>
<dbReference type="STRING" id="413434.SAMN04488132_10279"/>